<dbReference type="PANTHER" id="PTHR34943:SF2">
    <property type="entry name" value="PROTEIN COFACTOR ASSEMBLY OF COMPLEX C SUBUNIT B CCB4, CHLOROPLASTIC"/>
    <property type="match status" value="1"/>
</dbReference>
<gene>
    <name evidence="1" type="ORF">GKIL_1646</name>
</gene>
<proteinExistence type="predicted"/>
<dbReference type="InterPro" id="IPR029016">
    <property type="entry name" value="GAF-like_dom_sf"/>
</dbReference>
<dbReference type="eggNOG" id="COG2203">
    <property type="taxonomic scope" value="Bacteria"/>
</dbReference>
<dbReference type="RefSeq" id="WP_023173007.1">
    <property type="nucleotide sequence ID" value="NC_022600.1"/>
</dbReference>
<protein>
    <recommendedName>
        <fullName evidence="3">Cofactor assembly of complex C subunit B</fullName>
    </recommendedName>
</protein>
<dbReference type="PANTHER" id="PTHR34943">
    <property type="match status" value="1"/>
</dbReference>
<dbReference type="EMBL" id="CP003587">
    <property type="protein sequence ID" value="AGY57892.1"/>
    <property type="molecule type" value="Genomic_DNA"/>
</dbReference>
<sequence length="206" mass="22404">MNGFLRNLPIVAGCLGGSLVMLNHLLSAPAQQTRAEALGLLLAGILILVGLLQQQAQPLPSPEVQLTGKALEWINPRFGRLEVSLALVRRLLLEQTATRSLLVWWQGEVVLRAGVFETEAPLKPGPIVERVLRTGKPVYLVDLRLFPGRIEFDYLPANLQALVCQPILDRGVLLAGSAAVRSFSNQELACLALLAEHLGTRLEQGV</sequence>
<dbReference type="Pfam" id="PF11152">
    <property type="entry name" value="CCB2_CCB4"/>
    <property type="match status" value="1"/>
</dbReference>
<dbReference type="STRING" id="1183438.GKIL_1646"/>
<dbReference type="Gene3D" id="3.30.450.40">
    <property type="match status" value="1"/>
</dbReference>
<dbReference type="PATRIC" id="fig|1183438.3.peg.1620"/>
<dbReference type="InterPro" id="IPR021325">
    <property type="entry name" value="CCB2/CCB4"/>
</dbReference>
<evidence type="ECO:0008006" key="3">
    <source>
        <dbReference type="Google" id="ProtNLM"/>
    </source>
</evidence>
<keyword evidence="2" id="KW-1185">Reference proteome</keyword>
<evidence type="ECO:0000313" key="1">
    <source>
        <dbReference type="EMBL" id="AGY57892.1"/>
    </source>
</evidence>
<accession>U5QG07</accession>
<reference evidence="1 2" key="1">
    <citation type="journal article" date="2013" name="PLoS ONE">
        <title>Cultivation and Complete Genome Sequencing of Gloeobacter kilaueensis sp. nov., from a Lava Cave in Kilauea Caldera, Hawai'i.</title>
        <authorList>
            <person name="Saw J.H."/>
            <person name="Schatz M."/>
            <person name="Brown M.V."/>
            <person name="Kunkel D.D."/>
            <person name="Foster J.S."/>
            <person name="Shick H."/>
            <person name="Christensen S."/>
            <person name="Hou S."/>
            <person name="Wan X."/>
            <person name="Donachie S.P."/>
        </authorList>
    </citation>
    <scope>NUCLEOTIDE SEQUENCE [LARGE SCALE GENOMIC DNA]</scope>
    <source>
        <strain evidence="2">JS</strain>
    </source>
</reference>
<evidence type="ECO:0000313" key="2">
    <source>
        <dbReference type="Proteomes" id="UP000017396"/>
    </source>
</evidence>
<dbReference type="AlphaFoldDB" id="U5QG07"/>
<name>U5QG07_GLOK1</name>
<dbReference type="SUPFAM" id="SSF55781">
    <property type="entry name" value="GAF domain-like"/>
    <property type="match status" value="1"/>
</dbReference>
<dbReference type="OrthoDB" id="463032at2"/>
<dbReference type="KEGG" id="glj:GKIL_1646"/>
<dbReference type="HOGENOM" id="CLU_082867_2_0_3"/>
<dbReference type="InterPro" id="IPR044705">
    <property type="entry name" value="CCB4"/>
</dbReference>
<organism evidence="1 2">
    <name type="scientific">Gloeobacter kilaueensis (strain ATCC BAA-2537 / CCAP 1431/1 / ULC 316 / JS1)</name>
    <dbReference type="NCBI Taxonomy" id="1183438"/>
    <lineage>
        <taxon>Bacteria</taxon>
        <taxon>Bacillati</taxon>
        <taxon>Cyanobacteriota</taxon>
        <taxon>Cyanophyceae</taxon>
        <taxon>Gloeobacterales</taxon>
        <taxon>Gloeobacteraceae</taxon>
        <taxon>Gloeobacter</taxon>
    </lineage>
</organism>
<dbReference type="Proteomes" id="UP000017396">
    <property type="component" value="Chromosome"/>
</dbReference>